<dbReference type="InterPro" id="IPR045599">
    <property type="entry name" value="DUF6456"/>
</dbReference>
<accession>A0AAE3N390</accession>
<gene>
    <name evidence="2" type="ORF">NOF55_15350</name>
</gene>
<evidence type="ECO:0000313" key="3">
    <source>
        <dbReference type="Proteomes" id="UP001208771"/>
    </source>
</evidence>
<evidence type="ECO:0000313" key="2">
    <source>
        <dbReference type="EMBL" id="MCX8998490.1"/>
    </source>
</evidence>
<organism evidence="2 3">
    <name type="scientific">Ectorhizobium quercum</name>
    <dbReference type="NCBI Taxonomy" id="2965071"/>
    <lineage>
        <taxon>Bacteria</taxon>
        <taxon>Pseudomonadati</taxon>
        <taxon>Pseudomonadota</taxon>
        <taxon>Alphaproteobacteria</taxon>
        <taxon>Hyphomicrobiales</taxon>
        <taxon>Rhizobiaceae</taxon>
        <taxon>Ectorhizobium</taxon>
    </lineage>
</organism>
<proteinExistence type="predicted"/>
<dbReference type="Pfam" id="PF20057">
    <property type="entry name" value="DUF6456"/>
    <property type="match status" value="1"/>
</dbReference>
<sequence>MAEAVGTGFTPAEARRLARLLKRLAPDAPPANAGEERLLRRAVAAGLAEWSDGAFHPRPEARNFLRRIFAADGEAAFASQHGERVAAQMPGPEGRRVTVTRNLDESPLSHLSRLRGRDGHAFLPEDAVAAGERLLADFTRGQLQPRVTASWEPRLAQRGRGAPGGQAELKDAALAARARFTRAVEAMGPELCGVALDICCFHKGLETVERERQWPARSAKLMLRTALMVLARHYAPPLRRASATRHWGADDYRPGMEGRGA</sequence>
<dbReference type="Proteomes" id="UP001208771">
    <property type="component" value="Unassembled WGS sequence"/>
</dbReference>
<reference evidence="2" key="1">
    <citation type="submission" date="2022-07" db="EMBL/GenBank/DDBJ databases">
        <title>Ectorhizobium quercum gen.nov., sp. nov.</title>
        <authorList>
            <person name="Ma T."/>
            <person name="Li Y."/>
        </authorList>
    </citation>
    <scope>NUCLEOTIDE SEQUENCE</scope>
    <source>
        <strain evidence="2">BDR2-2</strain>
    </source>
</reference>
<evidence type="ECO:0000259" key="1">
    <source>
        <dbReference type="Pfam" id="PF20057"/>
    </source>
</evidence>
<comment type="caution">
    <text evidence="2">The sequence shown here is derived from an EMBL/GenBank/DDBJ whole genome shotgun (WGS) entry which is preliminary data.</text>
</comment>
<protein>
    <submittedName>
        <fullName evidence="2">DUF6456 domain-containing protein</fullName>
    </submittedName>
</protein>
<dbReference type="RefSeq" id="WP_306412279.1">
    <property type="nucleotide sequence ID" value="NZ_JANFPI010000005.1"/>
</dbReference>
<dbReference type="AlphaFoldDB" id="A0AAE3N390"/>
<dbReference type="EMBL" id="JANFPI010000005">
    <property type="protein sequence ID" value="MCX8998490.1"/>
    <property type="molecule type" value="Genomic_DNA"/>
</dbReference>
<feature type="domain" description="DUF6456" evidence="1">
    <location>
        <begin position="100"/>
        <end position="235"/>
    </location>
</feature>
<name>A0AAE3N390_9HYPH</name>
<keyword evidence="3" id="KW-1185">Reference proteome</keyword>